<evidence type="ECO:0000313" key="5">
    <source>
        <dbReference type="EMBL" id="VDL80723.1"/>
    </source>
</evidence>
<dbReference type="Gene3D" id="2.40.10.10">
    <property type="entry name" value="Trypsin-like serine proteases"/>
    <property type="match status" value="2"/>
</dbReference>
<dbReference type="InterPro" id="IPR018114">
    <property type="entry name" value="TRYPSIN_HIS"/>
</dbReference>
<dbReference type="STRING" id="27835.A0A0N4YJG8"/>
<evidence type="ECO:0000313" key="7">
    <source>
        <dbReference type="WBParaSite" id="NBR_0001710901-mRNA-1"/>
    </source>
</evidence>
<organism evidence="7">
    <name type="scientific">Nippostrongylus brasiliensis</name>
    <name type="common">Rat hookworm</name>
    <dbReference type="NCBI Taxonomy" id="27835"/>
    <lineage>
        <taxon>Eukaryota</taxon>
        <taxon>Metazoa</taxon>
        <taxon>Ecdysozoa</taxon>
        <taxon>Nematoda</taxon>
        <taxon>Chromadorea</taxon>
        <taxon>Rhabditida</taxon>
        <taxon>Rhabditina</taxon>
        <taxon>Rhabditomorpha</taxon>
        <taxon>Strongyloidea</taxon>
        <taxon>Heligmosomidae</taxon>
        <taxon>Nippostrongylus</taxon>
    </lineage>
</organism>
<dbReference type="InterPro" id="IPR009003">
    <property type="entry name" value="Peptidase_S1_PA"/>
</dbReference>
<accession>A0A0N4YJG8</accession>
<evidence type="ECO:0000256" key="2">
    <source>
        <dbReference type="ARBA" id="ARBA00024195"/>
    </source>
</evidence>
<proteinExistence type="inferred from homology"/>
<keyword evidence="1" id="KW-1015">Disulfide bond</keyword>
<keyword evidence="6" id="KW-1185">Reference proteome</keyword>
<dbReference type="SMART" id="SM00020">
    <property type="entry name" value="Tryp_SPc"/>
    <property type="match status" value="1"/>
</dbReference>
<keyword evidence="3" id="KW-0645">Protease</keyword>
<evidence type="ECO:0000259" key="4">
    <source>
        <dbReference type="PROSITE" id="PS50240"/>
    </source>
</evidence>
<dbReference type="PROSITE" id="PS50240">
    <property type="entry name" value="TRYPSIN_DOM"/>
    <property type="match status" value="1"/>
</dbReference>
<gene>
    <name evidence="5" type="ORF">NBR_LOCUS17110</name>
</gene>
<protein>
    <submittedName>
        <fullName evidence="7">Peptidase S1 domain-containing protein</fullName>
    </submittedName>
</protein>
<dbReference type="GO" id="GO:0006508">
    <property type="term" value="P:proteolysis"/>
    <property type="evidence" value="ECO:0007669"/>
    <property type="project" value="UniProtKB-KW"/>
</dbReference>
<reference evidence="5 6" key="2">
    <citation type="submission" date="2018-11" db="EMBL/GenBank/DDBJ databases">
        <authorList>
            <consortium name="Pathogen Informatics"/>
        </authorList>
    </citation>
    <scope>NUCLEOTIDE SEQUENCE [LARGE SCALE GENOMIC DNA]</scope>
</reference>
<reference evidence="7" key="1">
    <citation type="submission" date="2017-02" db="UniProtKB">
        <authorList>
            <consortium name="WormBaseParasite"/>
        </authorList>
    </citation>
    <scope>IDENTIFICATION</scope>
</reference>
<dbReference type="EMBL" id="UYSL01022566">
    <property type="protein sequence ID" value="VDL80723.1"/>
    <property type="molecule type" value="Genomic_DNA"/>
</dbReference>
<dbReference type="InterPro" id="IPR051487">
    <property type="entry name" value="Ser/Thr_Proteases_Immune/Dev"/>
</dbReference>
<feature type="domain" description="Peptidase S1" evidence="4">
    <location>
        <begin position="19"/>
        <end position="241"/>
    </location>
</feature>
<dbReference type="PROSITE" id="PS00134">
    <property type="entry name" value="TRYPSIN_HIS"/>
    <property type="match status" value="1"/>
</dbReference>
<keyword evidence="3" id="KW-0720">Serine protease</keyword>
<evidence type="ECO:0000256" key="1">
    <source>
        <dbReference type="ARBA" id="ARBA00023157"/>
    </source>
</evidence>
<dbReference type="GO" id="GO:0004252">
    <property type="term" value="F:serine-type endopeptidase activity"/>
    <property type="evidence" value="ECO:0007669"/>
    <property type="project" value="InterPro"/>
</dbReference>
<sequence length="261" mass="29569">MQKMSISAAKFKPRSRYKSFGGRSLKPHEFPWIVSMINGDDICSGVLISRRHILTAAHCVMNTNDKNTGDEAFCAKLLVRNYRDIRKIVNWRVYLGSSKTSCNFCTEPIIPKQAIFLEAYDECTNENDIAIFEIPETDAEDVSANRLPKGLQVVDVNLVRVKGSIISTVVNRTTGICGGDSGGPLFQCPQKRCEVIGVVSEGSSCELNFENFQNNEDHETSTKDLFTNVRHYLDWICQETGICYMFDHNQYPSYNPPYYYV</sequence>
<dbReference type="PRINTS" id="PR00722">
    <property type="entry name" value="CHYMOTRYPSIN"/>
</dbReference>
<name>A0A0N4YJG8_NIPBR</name>
<dbReference type="InterPro" id="IPR033116">
    <property type="entry name" value="TRYPSIN_SER"/>
</dbReference>
<comment type="similarity">
    <text evidence="2">Belongs to the peptidase S1 family. CLIP subfamily.</text>
</comment>
<dbReference type="InterPro" id="IPR001254">
    <property type="entry name" value="Trypsin_dom"/>
</dbReference>
<dbReference type="PROSITE" id="PS00135">
    <property type="entry name" value="TRYPSIN_SER"/>
    <property type="match status" value="1"/>
</dbReference>
<dbReference type="Proteomes" id="UP000271162">
    <property type="component" value="Unassembled WGS sequence"/>
</dbReference>
<evidence type="ECO:0000256" key="3">
    <source>
        <dbReference type="RuleBase" id="RU363034"/>
    </source>
</evidence>
<dbReference type="Pfam" id="PF00089">
    <property type="entry name" value="Trypsin"/>
    <property type="match status" value="2"/>
</dbReference>
<dbReference type="InterPro" id="IPR001314">
    <property type="entry name" value="Peptidase_S1A"/>
</dbReference>
<dbReference type="PANTHER" id="PTHR24256">
    <property type="entry name" value="TRYPTASE-RELATED"/>
    <property type="match status" value="1"/>
</dbReference>
<dbReference type="SUPFAM" id="SSF50494">
    <property type="entry name" value="Trypsin-like serine proteases"/>
    <property type="match status" value="1"/>
</dbReference>
<dbReference type="AlphaFoldDB" id="A0A0N4YJG8"/>
<keyword evidence="3" id="KW-0378">Hydrolase</keyword>
<dbReference type="InterPro" id="IPR043504">
    <property type="entry name" value="Peptidase_S1_PA_chymotrypsin"/>
</dbReference>
<evidence type="ECO:0000313" key="6">
    <source>
        <dbReference type="Proteomes" id="UP000271162"/>
    </source>
</evidence>
<dbReference type="OMA" id="CTNENDI"/>
<dbReference type="WBParaSite" id="NBR_0001710901-mRNA-1">
    <property type="protein sequence ID" value="NBR_0001710901-mRNA-1"/>
    <property type="gene ID" value="NBR_0001710901"/>
</dbReference>